<evidence type="ECO:0000256" key="3">
    <source>
        <dbReference type="ARBA" id="ARBA00022982"/>
    </source>
</evidence>
<dbReference type="NCBIfam" id="NF006898">
    <property type="entry name" value="PRK09381.1"/>
    <property type="match status" value="1"/>
</dbReference>
<dbReference type="InterPro" id="IPR013766">
    <property type="entry name" value="Thioredoxin_domain"/>
</dbReference>
<keyword evidence="4 9" id="KW-1015">Disulfide bond</keyword>
<dbReference type="GO" id="GO:0045454">
    <property type="term" value="P:cell redox homeostasis"/>
    <property type="evidence" value="ECO:0007669"/>
    <property type="project" value="TreeGrafter"/>
</dbReference>
<feature type="site" description="Contributes to redox potential value" evidence="8">
    <location>
        <position position="36"/>
    </location>
</feature>
<evidence type="ECO:0000259" key="10">
    <source>
        <dbReference type="PROSITE" id="PS51352"/>
    </source>
</evidence>
<dbReference type="InterPro" id="IPR017937">
    <property type="entry name" value="Thioredoxin_CS"/>
</dbReference>
<dbReference type="PROSITE" id="PS51352">
    <property type="entry name" value="THIOREDOXIN_2"/>
    <property type="match status" value="1"/>
</dbReference>
<dbReference type="PANTHER" id="PTHR45663:SF11">
    <property type="entry name" value="GEO12009P1"/>
    <property type="match status" value="1"/>
</dbReference>
<dbReference type="PROSITE" id="PS00194">
    <property type="entry name" value="THIOREDOXIN_1"/>
    <property type="match status" value="1"/>
</dbReference>
<dbReference type="InterPro" id="IPR036249">
    <property type="entry name" value="Thioredoxin-like_sf"/>
</dbReference>
<sequence length="111" mass="12202">MASDLIKHISDSSFESDVLQSEKPVLVDYWAEWCGPCKMIAPILDEVSKSYEDKLQIAKMNVDENRDIPAKFGIRGIPTLMLFKGGQLAATKVGALSKAQLTAFLDEQLAA</sequence>
<dbReference type="SUPFAM" id="SSF52833">
    <property type="entry name" value="Thioredoxin-like"/>
    <property type="match status" value="1"/>
</dbReference>
<dbReference type="Gene3D" id="3.40.30.10">
    <property type="entry name" value="Glutaredoxin"/>
    <property type="match status" value="1"/>
</dbReference>
<dbReference type="RefSeq" id="WP_160550462.1">
    <property type="nucleotide sequence ID" value="NZ_CP047650.1"/>
</dbReference>
<evidence type="ECO:0000256" key="5">
    <source>
        <dbReference type="ARBA" id="ARBA00023284"/>
    </source>
</evidence>
<evidence type="ECO:0000256" key="6">
    <source>
        <dbReference type="NCBIfam" id="TIGR01068"/>
    </source>
</evidence>
<protein>
    <recommendedName>
        <fullName evidence="6 7">Thioredoxin</fullName>
    </recommendedName>
</protein>
<dbReference type="AlphaFoldDB" id="A0A857IZB9"/>
<evidence type="ECO:0000313" key="12">
    <source>
        <dbReference type="Proteomes" id="UP000464787"/>
    </source>
</evidence>
<dbReference type="GO" id="GO:0015035">
    <property type="term" value="F:protein-disulfide reductase activity"/>
    <property type="evidence" value="ECO:0007669"/>
    <property type="project" value="UniProtKB-UniRule"/>
</dbReference>
<dbReference type="PIRSF" id="PIRSF000077">
    <property type="entry name" value="Thioredoxin"/>
    <property type="match status" value="1"/>
</dbReference>
<evidence type="ECO:0000256" key="7">
    <source>
        <dbReference type="PIRNR" id="PIRNR000077"/>
    </source>
</evidence>
<dbReference type="PANTHER" id="PTHR45663">
    <property type="entry name" value="GEO12009P1"/>
    <property type="match status" value="1"/>
</dbReference>
<name>A0A857IZB9_9BURK</name>
<evidence type="ECO:0000313" key="11">
    <source>
        <dbReference type="EMBL" id="QHI96944.1"/>
    </source>
</evidence>
<feature type="site" description="Deprotonates C-terminal active site Cys" evidence="8">
    <location>
        <position position="28"/>
    </location>
</feature>
<gene>
    <name evidence="11" type="primary">trxA</name>
    <name evidence="11" type="ORF">GT347_02440</name>
</gene>
<evidence type="ECO:0000256" key="9">
    <source>
        <dbReference type="PIRSR" id="PIRSR000077-4"/>
    </source>
</evidence>
<keyword evidence="3" id="KW-0249">Electron transport</keyword>
<dbReference type="Proteomes" id="UP000464787">
    <property type="component" value="Chromosome"/>
</dbReference>
<feature type="active site" description="Nucleophile" evidence="8">
    <location>
        <position position="37"/>
    </location>
</feature>
<proteinExistence type="inferred from homology"/>
<dbReference type="PRINTS" id="PR00421">
    <property type="entry name" value="THIOREDOXIN"/>
</dbReference>
<dbReference type="KEGG" id="xyk:GT347_02440"/>
<accession>A0A857IZB9</accession>
<organism evidence="11 12">
    <name type="scientific">Xylophilus rhododendri</name>
    <dbReference type="NCBI Taxonomy" id="2697032"/>
    <lineage>
        <taxon>Bacteria</taxon>
        <taxon>Pseudomonadati</taxon>
        <taxon>Pseudomonadota</taxon>
        <taxon>Betaproteobacteria</taxon>
        <taxon>Burkholderiales</taxon>
        <taxon>Xylophilus</taxon>
    </lineage>
</organism>
<evidence type="ECO:0000256" key="1">
    <source>
        <dbReference type="ARBA" id="ARBA00008987"/>
    </source>
</evidence>
<dbReference type="GO" id="GO:0005829">
    <property type="term" value="C:cytosol"/>
    <property type="evidence" value="ECO:0007669"/>
    <property type="project" value="TreeGrafter"/>
</dbReference>
<keyword evidence="5 9" id="KW-0676">Redox-active center</keyword>
<reference evidence="11 12" key="1">
    <citation type="submission" date="2020-01" db="EMBL/GenBank/DDBJ databases">
        <title>Genome sequencing of strain KACC 21265.</title>
        <authorList>
            <person name="Heo J."/>
            <person name="Kim S.-J."/>
            <person name="Kim J.-S."/>
            <person name="Hong S.-B."/>
            <person name="Kwon S.-W."/>
        </authorList>
    </citation>
    <scope>NUCLEOTIDE SEQUENCE [LARGE SCALE GENOMIC DNA]</scope>
    <source>
        <strain evidence="11 12">KACC 21265</strain>
    </source>
</reference>
<feature type="disulfide bond" description="Redox-active" evidence="9">
    <location>
        <begin position="34"/>
        <end position="37"/>
    </location>
</feature>
<feature type="active site" description="Nucleophile" evidence="8">
    <location>
        <position position="34"/>
    </location>
</feature>
<comment type="similarity">
    <text evidence="1 7">Belongs to the thioredoxin family.</text>
</comment>
<dbReference type="InterPro" id="IPR005746">
    <property type="entry name" value="Thioredoxin"/>
</dbReference>
<keyword evidence="12" id="KW-1185">Reference proteome</keyword>
<feature type="site" description="Contributes to redox potential value" evidence="8">
    <location>
        <position position="35"/>
    </location>
</feature>
<evidence type="ECO:0000256" key="2">
    <source>
        <dbReference type="ARBA" id="ARBA00022448"/>
    </source>
</evidence>
<dbReference type="Pfam" id="PF00085">
    <property type="entry name" value="Thioredoxin"/>
    <property type="match status" value="1"/>
</dbReference>
<dbReference type="FunFam" id="3.40.30.10:FF:000001">
    <property type="entry name" value="Thioredoxin"/>
    <property type="match status" value="1"/>
</dbReference>
<feature type="domain" description="Thioredoxin" evidence="10">
    <location>
        <begin position="1"/>
        <end position="110"/>
    </location>
</feature>
<evidence type="ECO:0000256" key="8">
    <source>
        <dbReference type="PIRSR" id="PIRSR000077-1"/>
    </source>
</evidence>
<evidence type="ECO:0000256" key="4">
    <source>
        <dbReference type="ARBA" id="ARBA00023157"/>
    </source>
</evidence>
<dbReference type="NCBIfam" id="TIGR01068">
    <property type="entry name" value="thioredoxin"/>
    <property type="match status" value="1"/>
</dbReference>
<dbReference type="EMBL" id="CP047650">
    <property type="protein sequence ID" value="QHI96944.1"/>
    <property type="molecule type" value="Genomic_DNA"/>
</dbReference>
<keyword evidence="2" id="KW-0813">Transport</keyword>
<dbReference type="CDD" id="cd02947">
    <property type="entry name" value="TRX_family"/>
    <property type="match status" value="1"/>
</dbReference>